<dbReference type="RefSeq" id="WP_131531726.1">
    <property type="nucleotide sequence ID" value="NZ_SJSO01000013.1"/>
</dbReference>
<dbReference type="AlphaFoldDB" id="A0A4R0PYR8"/>
<dbReference type="InterPro" id="IPR024623">
    <property type="entry name" value="YtxH"/>
</dbReference>
<sequence length="103" mass="11098">MNDNSKTVVALLAGLAAGAALGILFAPEKGEETVDKLSRSLRDLKDRVVDKAQSEIESLGRIGKEYADKAVDTLGIKRDEVRDELVAVKEDAKDALTDSIEKV</sequence>
<dbReference type="OrthoDB" id="598035at2"/>
<protein>
    <submittedName>
        <fullName evidence="1">YtxH domain-containing protein</fullName>
    </submittedName>
</protein>
<gene>
    <name evidence="1" type="ORF">EZ456_15685</name>
</gene>
<name>A0A4R0PYR8_9SPHI</name>
<dbReference type="Pfam" id="PF12732">
    <property type="entry name" value="YtxH"/>
    <property type="match status" value="1"/>
</dbReference>
<evidence type="ECO:0000313" key="2">
    <source>
        <dbReference type="Proteomes" id="UP000293925"/>
    </source>
</evidence>
<reference evidence="1 2" key="1">
    <citation type="submission" date="2019-02" db="EMBL/GenBank/DDBJ databases">
        <title>Pedobacter sp. RP-3-21 sp. nov., isolated from Arctic soil.</title>
        <authorList>
            <person name="Dahal R.H."/>
        </authorList>
    </citation>
    <scope>NUCLEOTIDE SEQUENCE [LARGE SCALE GENOMIC DNA]</scope>
    <source>
        <strain evidence="1 2">RP-3-21</strain>
    </source>
</reference>
<comment type="caution">
    <text evidence="1">The sequence shown here is derived from an EMBL/GenBank/DDBJ whole genome shotgun (WGS) entry which is preliminary data.</text>
</comment>
<dbReference type="Proteomes" id="UP000293925">
    <property type="component" value="Unassembled WGS sequence"/>
</dbReference>
<accession>A0A4R0PYR8</accession>
<evidence type="ECO:0000313" key="1">
    <source>
        <dbReference type="EMBL" id="TCD25469.1"/>
    </source>
</evidence>
<keyword evidence="2" id="KW-1185">Reference proteome</keyword>
<dbReference type="EMBL" id="SJSO01000013">
    <property type="protein sequence ID" value="TCD25469.1"/>
    <property type="molecule type" value="Genomic_DNA"/>
</dbReference>
<organism evidence="1 2">
    <name type="scientific">Pedobacter psychrodurus</name>
    <dbReference type="NCBI Taxonomy" id="2530456"/>
    <lineage>
        <taxon>Bacteria</taxon>
        <taxon>Pseudomonadati</taxon>
        <taxon>Bacteroidota</taxon>
        <taxon>Sphingobacteriia</taxon>
        <taxon>Sphingobacteriales</taxon>
        <taxon>Sphingobacteriaceae</taxon>
        <taxon>Pedobacter</taxon>
    </lineage>
</organism>
<proteinExistence type="predicted"/>